<name>A0ACA8R170_METAZ</name>
<reference evidence="1" key="1">
    <citation type="submission" date="2019-06" db="EMBL/GenBank/DDBJ databases">
        <title>Complete genome sequence of Methanobrevibacter arboriphilus strain SA.</title>
        <authorList>
            <person name="Asakawa S."/>
        </authorList>
    </citation>
    <scope>NUCLEOTIDE SEQUENCE</scope>
    <source>
        <strain evidence="1">SA</strain>
    </source>
</reference>
<keyword evidence="2" id="KW-1185">Reference proteome</keyword>
<organism evidence="1 2">
    <name type="scientific">Methanobrevibacter arboriphilus</name>
    <dbReference type="NCBI Taxonomy" id="39441"/>
    <lineage>
        <taxon>Archaea</taxon>
        <taxon>Methanobacteriati</taxon>
        <taxon>Methanobacteriota</taxon>
        <taxon>Methanomada group</taxon>
        <taxon>Methanobacteria</taxon>
        <taxon>Methanobacteriales</taxon>
        <taxon>Methanobacteriaceae</taxon>
        <taxon>Methanobrevibacter</taxon>
    </lineage>
</organism>
<protein>
    <submittedName>
        <fullName evidence="1">Uncharacterized protein</fullName>
    </submittedName>
</protein>
<evidence type="ECO:0000313" key="1">
    <source>
        <dbReference type="EMBL" id="BBL61213.1"/>
    </source>
</evidence>
<dbReference type="Proteomes" id="UP000825015">
    <property type="component" value="Chromosome"/>
</dbReference>
<evidence type="ECO:0000313" key="2">
    <source>
        <dbReference type="Proteomes" id="UP000825015"/>
    </source>
</evidence>
<dbReference type="EMBL" id="AP019779">
    <property type="protein sequence ID" value="BBL61213.1"/>
    <property type="molecule type" value="Genomic_DNA"/>
</dbReference>
<gene>
    <name evidence="1" type="ORF">MarbSA_02530</name>
</gene>
<accession>A0ACA8R170</accession>
<sequence length="110" mass="12509">MISNKKLRDGLMIIDKKFDGNCLRIMLKGRLDTNSAPILEESLTDNFQNINSLILDFEELMYISSAGLRVIILIHKKIPNDCEMSIENVNDIIMEVFDTTGFSNVLSINQ</sequence>
<proteinExistence type="predicted"/>